<evidence type="ECO:0000256" key="5">
    <source>
        <dbReference type="SAM" id="MobiDB-lite"/>
    </source>
</evidence>
<evidence type="ECO:0000256" key="4">
    <source>
        <dbReference type="ARBA" id="ARBA00023128"/>
    </source>
</evidence>
<gene>
    <name evidence="6" type="ORF">BJF96_g7448</name>
</gene>
<dbReference type="GO" id="GO:0005739">
    <property type="term" value="C:mitochondrion"/>
    <property type="evidence" value="ECO:0007669"/>
    <property type="project" value="UniProtKB-SubCell"/>
</dbReference>
<dbReference type="Pfam" id="PF06644">
    <property type="entry name" value="ATP11"/>
    <property type="match status" value="1"/>
</dbReference>
<evidence type="ECO:0000313" key="7">
    <source>
        <dbReference type="Proteomes" id="UP000236305"/>
    </source>
</evidence>
<feature type="compositionally biased region" description="Basic and acidic residues" evidence="5">
    <location>
        <begin position="36"/>
        <end position="50"/>
    </location>
</feature>
<comment type="similarity">
    <text evidence="2">Belongs to the ATP11 family.</text>
</comment>
<sequence length="399" mass="43715">MIHLATIWAHNHRAHTHPKTTTGHTPVRRQPPGTHPSEDNHPDTNTDDPRPQLSRITMASCRTPALRNLLTSSTRTLRAANQRRWAQVHDVRFLATTQPRRALADKYHEKLSQKARLEGHQSVDDLRAAYAERIDELRKKATVEIPLPTPPPSPSSPSAASPSASSPPPQSAAAPAAGAAPAPQAAPAAAAKSSKSASGVKPLSDMLDLEKAAALPAKELTAIWRLRHAHTPNTLCAVIPSPTYAAIEALARRAPQFVLPVPRPGQGAEMHFLQWVFDAATRTATVLFTQLAEFKARGEFAQPHTTVTHYTDLRDAEAGLVLMQGQVVDGRGADVEDARWLLLCLQRFYGGWDLDGKGGEPDPQRLERAVERRRLLEWFAAADPRFSVEKLLEEAERMG</sequence>
<organism evidence="6 7">
    <name type="scientific">Verticillium dahliae</name>
    <name type="common">Verticillium wilt</name>
    <dbReference type="NCBI Taxonomy" id="27337"/>
    <lineage>
        <taxon>Eukaryota</taxon>
        <taxon>Fungi</taxon>
        <taxon>Dikarya</taxon>
        <taxon>Ascomycota</taxon>
        <taxon>Pezizomycotina</taxon>
        <taxon>Sordariomycetes</taxon>
        <taxon>Hypocreomycetidae</taxon>
        <taxon>Glomerellales</taxon>
        <taxon>Plectosphaerellaceae</taxon>
        <taxon>Verticillium</taxon>
    </lineage>
</organism>
<dbReference type="GO" id="GO:0033615">
    <property type="term" value="P:mitochondrial proton-transporting ATP synthase complex assembly"/>
    <property type="evidence" value="ECO:0007669"/>
    <property type="project" value="TreeGrafter"/>
</dbReference>
<dbReference type="AlphaFoldDB" id="A0AA44WEH7"/>
<feature type="region of interest" description="Disordered" evidence="5">
    <location>
        <begin position="8"/>
        <end position="52"/>
    </location>
</feature>
<evidence type="ECO:0000256" key="3">
    <source>
        <dbReference type="ARBA" id="ARBA00022946"/>
    </source>
</evidence>
<dbReference type="PANTHER" id="PTHR13126">
    <property type="entry name" value="CHAPERONE ATP11"/>
    <property type="match status" value="1"/>
</dbReference>
<feature type="compositionally biased region" description="Low complexity" evidence="5">
    <location>
        <begin position="171"/>
        <end position="199"/>
    </location>
</feature>
<dbReference type="Proteomes" id="UP000236305">
    <property type="component" value="Unassembled WGS sequence"/>
</dbReference>
<comment type="subcellular location">
    <subcellularLocation>
        <location evidence="1">Mitochondrion</location>
    </subcellularLocation>
</comment>
<name>A0AA44WEH7_VERDA</name>
<feature type="region of interest" description="Disordered" evidence="5">
    <location>
        <begin position="142"/>
        <end position="201"/>
    </location>
</feature>
<evidence type="ECO:0000256" key="2">
    <source>
        <dbReference type="ARBA" id="ARBA00009116"/>
    </source>
</evidence>
<dbReference type="PANTHER" id="PTHR13126:SF0">
    <property type="entry name" value="ATP SYNTHASE MITOCHONDRIAL F1 COMPLEX ASSEMBLY FACTOR 1"/>
    <property type="match status" value="1"/>
</dbReference>
<dbReference type="InterPro" id="IPR010591">
    <property type="entry name" value="ATP11"/>
</dbReference>
<protein>
    <recommendedName>
        <fullName evidence="8">ATP11 protein</fullName>
    </recommendedName>
</protein>
<reference evidence="6 7" key="1">
    <citation type="submission" date="2017-12" db="EMBL/GenBank/DDBJ databases">
        <title>Comparative genomics yields insights into virulence evolution of Verticillium dahliae.</title>
        <authorList>
            <person name="Fan R."/>
            <person name="Armitage A.D."/>
            <person name="Cascant-Lopez E."/>
            <person name="Sobczyk M."/>
            <person name="Cockerton H.M."/>
            <person name="Harrison R.J."/>
        </authorList>
    </citation>
    <scope>NUCLEOTIDE SEQUENCE [LARGE SCALE GENOMIC DNA]</scope>
    <source>
        <strain evidence="6 7">12008</strain>
    </source>
</reference>
<evidence type="ECO:0000313" key="6">
    <source>
        <dbReference type="EMBL" id="PNH29275.1"/>
    </source>
</evidence>
<keyword evidence="4" id="KW-0496">Mitochondrion</keyword>
<accession>A0AA44WEH7</accession>
<dbReference type="EMBL" id="MPSH01000028">
    <property type="protein sequence ID" value="PNH29275.1"/>
    <property type="molecule type" value="Genomic_DNA"/>
</dbReference>
<comment type="caution">
    <text evidence="6">The sequence shown here is derived from an EMBL/GenBank/DDBJ whole genome shotgun (WGS) entry which is preliminary data.</text>
</comment>
<evidence type="ECO:0000256" key="1">
    <source>
        <dbReference type="ARBA" id="ARBA00004173"/>
    </source>
</evidence>
<evidence type="ECO:0008006" key="8">
    <source>
        <dbReference type="Google" id="ProtNLM"/>
    </source>
</evidence>
<proteinExistence type="inferred from homology"/>
<keyword evidence="3" id="KW-0809">Transit peptide</keyword>